<dbReference type="RefSeq" id="WP_169639418.1">
    <property type="nucleotide sequence ID" value="NZ_CP048788.1"/>
</dbReference>
<dbReference type="EMBL" id="CP048788">
    <property type="protein sequence ID" value="QJF50199.1"/>
    <property type="molecule type" value="Genomic_DNA"/>
</dbReference>
<dbReference type="KEGG" id="rpon:G3256_02960"/>
<dbReference type="GO" id="GO:0032259">
    <property type="term" value="P:methylation"/>
    <property type="evidence" value="ECO:0007669"/>
    <property type="project" value="UniProtKB-KW"/>
</dbReference>
<keyword evidence="3" id="KW-1185">Reference proteome</keyword>
<accession>A0A858SMY0</accession>
<name>A0A858SMY0_9RHOB</name>
<dbReference type="SUPFAM" id="SSF53335">
    <property type="entry name" value="S-adenosyl-L-methionine-dependent methyltransferases"/>
    <property type="match status" value="1"/>
</dbReference>
<keyword evidence="2" id="KW-0808">Transferase</keyword>
<dbReference type="AlphaFoldDB" id="A0A858SMY0"/>
<dbReference type="InterPro" id="IPR029063">
    <property type="entry name" value="SAM-dependent_MTases_sf"/>
</dbReference>
<sequence length="271" mass="29069">MAVSDTVFAGSIPDVYDEYLVPLIFEHYAQDMAQRVLAGGPAQILETAAGSGVVTRLLADGMPEDAHLLTTDLNQPMLDRNAARLPARPGLRFQQADALALPCDNASFDVVCCQFGVMFFPDRVKGYREALRVLKPGGTFVFNAWDAIAENLFAQAVTEKVSALFPEDPPVFMARTPHGYHDAAAIAADVRSAGFERCQLKTVAAESTASSARAVAVAFCQGTPLRNELEARDGMSLAEITDAVEAELITRFGIGVVRAPMQAHVVVAQKA</sequence>
<dbReference type="InterPro" id="IPR013216">
    <property type="entry name" value="Methyltransf_11"/>
</dbReference>
<dbReference type="PANTHER" id="PTHR43591">
    <property type="entry name" value="METHYLTRANSFERASE"/>
    <property type="match status" value="1"/>
</dbReference>
<dbReference type="Pfam" id="PF08241">
    <property type="entry name" value="Methyltransf_11"/>
    <property type="match status" value="1"/>
</dbReference>
<evidence type="ECO:0000313" key="2">
    <source>
        <dbReference type="EMBL" id="QJF50199.1"/>
    </source>
</evidence>
<dbReference type="Proteomes" id="UP000503308">
    <property type="component" value="Chromosome"/>
</dbReference>
<feature type="domain" description="Methyltransferase type 11" evidence="1">
    <location>
        <begin position="45"/>
        <end position="142"/>
    </location>
</feature>
<reference evidence="2 3" key="1">
    <citation type="submission" date="2020-02" db="EMBL/GenBank/DDBJ databases">
        <title>Genome sequence of Roseobacter ponti.</title>
        <authorList>
            <person name="Hollensteiner J."/>
            <person name="Schneider D."/>
            <person name="Poehlein A."/>
            <person name="Daniel R."/>
        </authorList>
    </citation>
    <scope>NUCLEOTIDE SEQUENCE [LARGE SCALE GENOMIC DNA]</scope>
    <source>
        <strain evidence="2 3">DSM 106830</strain>
    </source>
</reference>
<dbReference type="CDD" id="cd02440">
    <property type="entry name" value="AdoMet_MTases"/>
    <property type="match status" value="1"/>
</dbReference>
<gene>
    <name evidence="2" type="ORF">G3256_02960</name>
</gene>
<dbReference type="PANTHER" id="PTHR43591:SF24">
    <property type="entry name" value="2-METHOXY-6-POLYPRENYL-1,4-BENZOQUINOL METHYLASE, MITOCHONDRIAL"/>
    <property type="match status" value="1"/>
</dbReference>
<proteinExistence type="predicted"/>
<protein>
    <submittedName>
        <fullName evidence="2">Methyltransferase domain-containing protein</fullName>
    </submittedName>
</protein>
<evidence type="ECO:0000313" key="3">
    <source>
        <dbReference type="Proteomes" id="UP000503308"/>
    </source>
</evidence>
<organism evidence="2 3">
    <name type="scientific">Roseobacter ponti</name>
    <dbReference type="NCBI Taxonomy" id="1891787"/>
    <lineage>
        <taxon>Bacteria</taxon>
        <taxon>Pseudomonadati</taxon>
        <taxon>Pseudomonadota</taxon>
        <taxon>Alphaproteobacteria</taxon>
        <taxon>Rhodobacterales</taxon>
        <taxon>Roseobacteraceae</taxon>
        <taxon>Roseobacter</taxon>
    </lineage>
</organism>
<dbReference type="Gene3D" id="3.40.50.150">
    <property type="entry name" value="Vaccinia Virus protein VP39"/>
    <property type="match status" value="1"/>
</dbReference>
<keyword evidence="2" id="KW-0489">Methyltransferase</keyword>
<dbReference type="GO" id="GO:0008757">
    <property type="term" value="F:S-adenosylmethionine-dependent methyltransferase activity"/>
    <property type="evidence" value="ECO:0007669"/>
    <property type="project" value="InterPro"/>
</dbReference>
<evidence type="ECO:0000259" key="1">
    <source>
        <dbReference type="Pfam" id="PF08241"/>
    </source>
</evidence>